<evidence type="ECO:0000313" key="5">
    <source>
        <dbReference type="EMBL" id="PWH06374.1"/>
    </source>
</evidence>
<accession>A0A2U2RKS0</accession>
<dbReference type="PANTHER" id="PTHR43537">
    <property type="entry name" value="TRANSCRIPTIONAL REGULATOR, GNTR FAMILY"/>
    <property type="match status" value="1"/>
</dbReference>
<dbReference type="SMART" id="SM00895">
    <property type="entry name" value="FCD"/>
    <property type="match status" value="1"/>
</dbReference>
<feature type="domain" description="HTH gntR-type" evidence="4">
    <location>
        <begin position="3"/>
        <end position="70"/>
    </location>
</feature>
<dbReference type="GO" id="GO:0003677">
    <property type="term" value="F:DNA binding"/>
    <property type="evidence" value="ECO:0007669"/>
    <property type="project" value="UniProtKB-KW"/>
</dbReference>
<dbReference type="GO" id="GO:0003700">
    <property type="term" value="F:DNA-binding transcription factor activity"/>
    <property type="evidence" value="ECO:0007669"/>
    <property type="project" value="InterPro"/>
</dbReference>
<dbReference type="EMBL" id="QFKX01000002">
    <property type="protein sequence ID" value="PWH06374.1"/>
    <property type="molecule type" value="Genomic_DNA"/>
</dbReference>
<dbReference type="SMART" id="SM00345">
    <property type="entry name" value="HTH_GNTR"/>
    <property type="match status" value="1"/>
</dbReference>
<dbReference type="Gene3D" id="1.10.10.10">
    <property type="entry name" value="Winged helix-like DNA-binding domain superfamily/Winged helix DNA-binding domain"/>
    <property type="match status" value="1"/>
</dbReference>
<organism evidence="5 6">
    <name type="scientific">Brachybacterium endophyticum</name>
    <dbReference type="NCBI Taxonomy" id="2182385"/>
    <lineage>
        <taxon>Bacteria</taxon>
        <taxon>Bacillati</taxon>
        <taxon>Actinomycetota</taxon>
        <taxon>Actinomycetes</taxon>
        <taxon>Micrococcales</taxon>
        <taxon>Dermabacteraceae</taxon>
        <taxon>Brachybacterium</taxon>
    </lineage>
</organism>
<dbReference type="RefSeq" id="WP_109274967.1">
    <property type="nucleotide sequence ID" value="NZ_QFKX01000002.1"/>
</dbReference>
<sequence length="235" mass="25269">MPAGVHQGVLEDLGRRIAIGDLPEGSVLTLSGIEDDCGASRTVAREAVRVLESLGMVESRRRVGITVQPRRQWDAFSPRLIDWNLSGPFRQSQLEALAELRVAAEPMAALLAARRASVTQKAELRRLADTLVDLGERGLGDSDEYLQADVDFHGLVLESSANPQLATLDGPIRSVLLGRNRLGLTPSTPVPGTLEEHVRVATAIADGDGEAAEACSRSHMHTVWQELSSPGAWDA</sequence>
<keyword evidence="6" id="KW-1185">Reference proteome</keyword>
<name>A0A2U2RKS0_9MICO</name>
<evidence type="ECO:0000313" key="6">
    <source>
        <dbReference type="Proteomes" id="UP000245590"/>
    </source>
</evidence>
<dbReference type="AlphaFoldDB" id="A0A2U2RKS0"/>
<dbReference type="InterPro" id="IPR008920">
    <property type="entry name" value="TF_FadR/GntR_C"/>
</dbReference>
<keyword evidence="3" id="KW-0804">Transcription</keyword>
<dbReference type="Proteomes" id="UP000245590">
    <property type="component" value="Unassembled WGS sequence"/>
</dbReference>
<keyword evidence="2" id="KW-0238">DNA-binding</keyword>
<evidence type="ECO:0000259" key="4">
    <source>
        <dbReference type="PROSITE" id="PS50949"/>
    </source>
</evidence>
<evidence type="ECO:0000256" key="2">
    <source>
        <dbReference type="ARBA" id="ARBA00023125"/>
    </source>
</evidence>
<keyword evidence="1" id="KW-0805">Transcription regulation</keyword>
<evidence type="ECO:0000256" key="1">
    <source>
        <dbReference type="ARBA" id="ARBA00023015"/>
    </source>
</evidence>
<comment type="caution">
    <text evidence="5">The sequence shown here is derived from an EMBL/GenBank/DDBJ whole genome shotgun (WGS) entry which is preliminary data.</text>
</comment>
<proteinExistence type="predicted"/>
<dbReference type="PROSITE" id="PS50949">
    <property type="entry name" value="HTH_GNTR"/>
    <property type="match status" value="1"/>
</dbReference>
<gene>
    <name evidence="5" type="ORF">DEO23_05205</name>
</gene>
<dbReference type="OrthoDB" id="4164516at2"/>
<protein>
    <submittedName>
        <fullName evidence="5">GntR family transcriptional regulator</fullName>
    </submittedName>
</protein>
<dbReference type="Gene3D" id="1.20.120.530">
    <property type="entry name" value="GntR ligand-binding domain-like"/>
    <property type="match status" value="1"/>
</dbReference>
<dbReference type="InterPro" id="IPR036390">
    <property type="entry name" value="WH_DNA-bd_sf"/>
</dbReference>
<dbReference type="InterPro" id="IPR036388">
    <property type="entry name" value="WH-like_DNA-bd_sf"/>
</dbReference>
<reference evidence="5 6" key="1">
    <citation type="submission" date="2018-05" db="EMBL/GenBank/DDBJ databases">
        <title>Brachybacterium sp. M1HQ-2T, whole genome shotgun sequence.</title>
        <authorList>
            <person name="Tuo L."/>
        </authorList>
    </citation>
    <scope>NUCLEOTIDE SEQUENCE [LARGE SCALE GENOMIC DNA]</scope>
    <source>
        <strain evidence="5 6">M1HQ-2</strain>
    </source>
</reference>
<evidence type="ECO:0000256" key="3">
    <source>
        <dbReference type="ARBA" id="ARBA00023163"/>
    </source>
</evidence>
<dbReference type="Pfam" id="PF00392">
    <property type="entry name" value="GntR"/>
    <property type="match status" value="1"/>
</dbReference>
<dbReference type="SUPFAM" id="SSF48008">
    <property type="entry name" value="GntR ligand-binding domain-like"/>
    <property type="match status" value="1"/>
</dbReference>
<dbReference type="InterPro" id="IPR000524">
    <property type="entry name" value="Tscrpt_reg_HTH_GntR"/>
</dbReference>
<dbReference type="Pfam" id="PF07729">
    <property type="entry name" value="FCD"/>
    <property type="match status" value="1"/>
</dbReference>
<dbReference type="SUPFAM" id="SSF46785">
    <property type="entry name" value="Winged helix' DNA-binding domain"/>
    <property type="match status" value="1"/>
</dbReference>
<dbReference type="InterPro" id="IPR011711">
    <property type="entry name" value="GntR_C"/>
</dbReference>
<dbReference type="PANTHER" id="PTHR43537:SF44">
    <property type="entry name" value="GNTR FAMILY REGULATORY PROTEIN"/>
    <property type="match status" value="1"/>
</dbReference>